<evidence type="ECO:0000259" key="8">
    <source>
        <dbReference type="PROSITE" id="PS51278"/>
    </source>
</evidence>
<organism evidence="9 10">
    <name type="scientific">Rhodocyclus gracilis</name>
    <dbReference type="NCBI Taxonomy" id="2929842"/>
    <lineage>
        <taxon>Bacteria</taxon>
        <taxon>Pseudomonadati</taxon>
        <taxon>Pseudomonadota</taxon>
        <taxon>Betaproteobacteria</taxon>
        <taxon>Rhodocyclales</taxon>
        <taxon>Rhodocyclaceae</taxon>
        <taxon>Rhodocyclus</taxon>
    </lineage>
</organism>
<accession>A0ABX0WLG2</accession>
<evidence type="ECO:0000256" key="2">
    <source>
        <dbReference type="ARBA" id="ARBA00005752"/>
    </source>
</evidence>
<comment type="pathway">
    <text evidence="1">Amino-acid biosynthesis; L-asparagine biosynthesis; L-asparagine from L-aspartate (L-Gln route): step 1/1.</text>
</comment>
<dbReference type="PANTHER" id="PTHR43284:SF1">
    <property type="entry name" value="ASPARAGINE SYNTHETASE"/>
    <property type="match status" value="1"/>
</dbReference>
<dbReference type="EC" id="6.3.5.4" evidence="3"/>
<dbReference type="Gene3D" id="3.40.50.620">
    <property type="entry name" value="HUPs"/>
    <property type="match status" value="1"/>
</dbReference>
<dbReference type="NCBIfam" id="TIGR01536">
    <property type="entry name" value="asn_synth_AEB"/>
    <property type="match status" value="1"/>
</dbReference>
<comment type="similarity">
    <text evidence="2">Belongs to the asparagine synthetase family.</text>
</comment>
<dbReference type="GO" id="GO:0004066">
    <property type="term" value="F:asparagine synthase (glutamine-hydrolyzing) activity"/>
    <property type="evidence" value="ECO:0007669"/>
    <property type="project" value="UniProtKB-EC"/>
</dbReference>
<reference evidence="10" key="1">
    <citation type="submission" date="2020-03" db="EMBL/GenBank/DDBJ databases">
        <title>Whole-genome sequence of the purple nonsulfur bacterium Rhodocyclus tenuis DSM112.</title>
        <authorList>
            <person name="Kyndt J.A."/>
            <person name="Meyer T.E."/>
        </authorList>
    </citation>
    <scope>NUCLEOTIDE SEQUENCE [LARGE SCALE GENOMIC DNA]</scope>
    <source>
        <strain evidence="10">DSM 112</strain>
    </source>
</reference>
<keyword evidence="9" id="KW-0436">Ligase</keyword>
<dbReference type="InterPro" id="IPR017932">
    <property type="entry name" value="GATase_2_dom"/>
</dbReference>
<protein>
    <recommendedName>
        <fullName evidence="3">asparagine synthase (glutamine-hydrolyzing)</fullName>
        <ecNumber evidence="3">6.3.5.4</ecNumber>
    </recommendedName>
</protein>
<evidence type="ECO:0000256" key="3">
    <source>
        <dbReference type="ARBA" id="ARBA00012737"/>
    </source>
</evidence>
<evidence type="ECO:0000313" key="10">
    <source>
        <dbReference type="Proteomes" id="UP000720344"/>
    </source>
</evidence>
<comment type="caution">
    <text evidence="9">The sequence shown here is derived from an EMBL/GenBank/DDBJ whole genome shotgun (WGS) entry which is preliminary data.</text>
</comment>
<name>A0ABX0WLG2_9RHOO</name>
<dbReference type="InterPro" id="IPR029055">
    <property type="entry name" value="Ntn_hydrolases_N"/>
</dbReference>
<dbReference type="PROSITE" id="PS51278">
    <property type="entry name" value="GATASE_TYPE_2"/>
    <property type="match status" value="1"/>
</dbReference>
<evidence type="ECO:0000256" key="4">
    <source>
        <dbReference type="ARBA" id="ARBA00022741"/>
    </source>
</evidence>
<sequence>MCGITAILSQEGVSASCLSQMNALIRHRGVDGEGYVVSRAGSVWSFSGGDTPSGVDLPPLPSQGGWDGPVVALAHRRLAILDVSAAGHQPMSYANQRFWISYNGEIFNFVELRDELEALGYVFSSGSDTEVVLASYQQWGEDCLTRFNGMWAFAVWDREQGTFFAARDRFGVKPLYYWCGTGRSIYFFSEIKQLTVAPGWQARVNPQRAYDYLAWGLSDHTEETLFAGVYQIPPGCFISLDLQRLSAVHDGKLNHIRWYELVPRPFFGGFPDAAAEFFHLLKDSISLRLRADVSIGSCLSGGLDSSGIVCIANSLLRQRDVAELQKTFSACAIDPRFDERKWIDAVVDATGVDAHYCYPAVDSLFSELPAIAWHQDEPFGSTSIFAQWSVFQLAAQNDVKVMLDGQGADEQLAGYYSYFGPRFAGLFKQWQFDQLFSEIAAVRDMHGRSMLRSLFGMLQVMLPAGSRSVLRAIVGGVASSPPWLDMEALGAQPIDPNVALGVYSDSVAALSRAQLTGANLQMLLHWEDRNSMAHGIESRVPYLDYRLVEFVLGLPEEYKLSGGVTKRVQRAALQGVIPEKTRSRADKLGFVTPESVWMKEHSPDLFRDLMERARRVCSGVLNERSTLVLEDVIAGRRPFDFSIWRMLSFGQWVDRFDVRLQ</sequence>
<dbReference type="Proteomes" id="UP000720344">
    <property type="component" value="Unassembled WGS sequence"/>
</dbReference>
<gene>
    <name evidence="9" type="primary">asnB</name>
    <name evidence="9" type="ORF">HCX48_10250</name>
</gene>
<dbReference type="EMBL" id="JAATWB010000006">
    <property type="protein sequence ID" value="NJA89602.1"/>
    <property type="molecule type" value="Genomic_DNA"/>
</dbReference>
<dbReference type="Pfam" id="PF13537">
    <property type="entry name" value="GATase_7"/>
    <property type="match status" value="1"/>
</dbReference>
<comment type="catalytic activity">
    <reaction evidence="7">
        <text>L-aspartate + L-glutamine + ATP + H2O = L-asparagine + L-glutamate + AMP + diphosphate + H(+)</text>
        <dbReference type="Rhea" id="RHEA:12228"/>
        <dbReference type="ChEBI" id="CHEBI:15377"/>
        <dbReference type="ChEBI" id="CHEBI:15378"/>
        <dbReference type="ChEBI" id="CHEBI:29985"/>
        <dbReference type="ChEBI" id="CHEBI:29991"/>
        <dbReference type="ChEBI" id="CHEBI:30616"/>
        <dbReference type="ChEBI" id="CHEBI:33019"/>
        <dbReference type="ChEBI" id="CHEBI:58048"/>
        <dbReference type="ChEBI" id="CHEBI:58359"/>
        <dbReference type="ChEBI" id="CHEBI:456215"/>
        <dbReference type="EC" id="6.3.5.4"/>
    </reaction>
</comment>
<proteinExistence type="inferred from homology"/>
<dbReference type="PIRSF" id="PIRSF001589">
    <property type="entry name" value="Asn_synthetase_glu-h"/>
    <property type="match status" value="1"/>
</dbReference>
<dbReference type="Gene3D" id="3.60.20.10">
    <property type="entry name" value="Glutamine Phosphoribosylpyrophosphate, subunit 1, domain 1"/>
    <property type="match status" value="1"/>
</dbReference>
<dbReference type="Pfam" id="PF00733">
    <property type="entry name" value="Asn_synthase"/>
    <property type="match status" value="1"/>
</dbReference>
<dbReference type="CDD" id="cd01991">
    <property type="entry name" value="Asn_synthase_B_C"/>
    <property type="match status" value="1"/>
</dbReference>
<keyword evidence="10" id="KW-1185">Reference proteome</keyword>
<keyword evidence="6" id="KW-0315">Glutamine amidotransferase</keyword>
<evidence type="ECO:0000256" key="5">
    <source>
        <dbReference type="ARBA" id="ARBA00022840"/>
    </source>
</evidence>
<dbReference type="PANTHER" id="PTHR43284">
    <property type="entry name" value="ASPARAGINE SYNTHETASE (GLUTAMINE-HYDROLYZING)"/>
    <property type="match status" value="1"/>
</dbReference>
<dbReference type="RefSeq" id="WP_167682108.1">
    <property type="nucleotide sequence ID" value="NZ_JAATWB010000006.1"/>
</dbReference>
<feature type="domain" description="Glutamine amidotransferase type-2" evidence="8">
    <location>
        <begin position="2"/>
        <end position="243"/>
    </location>
</feature>
<dbReference type="InterPro" id="IPR014729">
    <property type="entry name" value="Rossmann-like_a/b/a_fold"/>
</dbReference>
<dbReference type="InterPro" id="IPR006426">
    <property type="entry name" value="Asn_synth_AEB"/>
</dbReference>
<keyword evidence="5" id="KW-0067">ATP-binding</keyword>
<evidence type="ECO:0000256" key="7">
    <source>
        <dbReference type="ARBA" id="ARBA00048741"/>
    </source>
</evidence>
<evidence type="ECO:0000256" key="6">
    <source>
        <dbReference type="ARBA" id="ARBA00022962"/>
    </source>
</evidence>
<dbReference type="SUPFAM" id="SSF56235">
    <property type="entry name" value="N-terminal nucleophile aminohydrolases (Ntn hydrolases)"/>
    <property type="match status" value="1"/>
</dbReference>
<evidence type="ECO:0000313" key="9">
    <source>
        <dbReference type="EMBL" id="NJA89602.1"/>
    </source>
</evidence>
<dbReference type="InterPro" id="IPR033738">
    <property type="entry name" value="AsnB_N"/>
</dbReference>
<dbReference type="InterPro" id="IPR051786">
    <property type="entry name" value="ASN_synthetase/amidase"/>
</dbReference>
<dbReference type="InterPro" id="IPR001962">
    <property type="entry name" value="Asn_synthase"/>
</dbReference>
<dbReference type="SUPFAM" id="SSF52402">
    <property type="entry name" value="Adenine nucleotide alpha hydrolases-like"/>
    <property type="match status" value="1"/>
</dbReference>
<evidence type="ECO:0000256" key="1">
    <source>
        <dbReference type="ARBA" id="ARBA00005187"/>
    </source>
</evidence>
<dbReference type="CDD" id="cd00712">
    <property type="entry name" value="AsnB"/>
    <property type="match status" value="1"/>
</dbReference>
<keyword evidence="4" id="KW-0547">Nucleotide-binding</keyword>